<evidence type="ECO:0000313" key="2">
    <source>
        <dbReference type="Proteomes" id="UP000823913"/>
    </source>
</evidence>
<dbReference type="AlphaFoldDB" id="A0A9D1E6C1"/>
<accession>A0A9D1E6C1</accession>
<protein>
    <submittedName>
        <fullName evidence="1">Uncharacterized protein</fullName>
    </submittedName>
</protein>
<dbReference type="EMBL" id="DVHK01000084">
    <property type="protein sequence ID" value="HIR67203.1"/>
    <property type="molecule type" value="Genomic_DNA"/>
</dbReference>
<name>A0A9D1E6C1_9FIRM</name>
<comment type="caution">
    <text evidence="1">The sequence shown here is derived from an EMBL/GenBank/DDBJ whole genome shotgun (WGS) entry which is preliminary data.</text>
</comment>
<reference evidence="1" key="1">
    <citation type="submission" date="2020-10" db="EMBL/GenBank/DDBJ databases">
        <authorList>
            <person name="Gilroy R."/>
        </authorList>
    </citation>
    <scope>NUCLEOTIDE SEQUENCE</scope>
    <source>
        <strain evidence="1">ChiW16-3235</strain>
    </source>
</reference>
<reference evidence="1" key="2">
    <citation type="journal article" date="2021" name="PeerJ">
        <title>Extensive microbial diversity within the chicken gut microbiome revealed by metagenomics and culture.</title>
        <authorList>
            <person name="Gilroy R."/>
            <person name="Ravi A."/>
            <person name="Getino M."/>
            <person name="Pursley I."/>
            <person name="Horton D.L."/>
            <person name="Alikhan N.F."/>
            <person name="Baker D."/>
            <person name="Gharbi K."/>
            <person name="Hall N."/>
            <person name="Watson M."/>
            <person name="Adriaenssens E.M."/>
            <person name="Foster-Nyarko E."/>
            <person name="Jarju S."/>
            <person name="Secka A."/>
            <person name="Antonio M."/>
            <person name="Oren A."/>
            <person name="Chaudhuri R.R."/>
            <person name="La Ragione R."/>
            <person name="Hildebrand F."/>
            <person name="Pallen M.J."/>
        </authorList>
    </citation>
    <scope>NUCLEOTIDE SEQUENCE</scope>
    <source>
        <strain evidence="1">ChiW16-3235</strain>
    </source>
</reference>
<proteinExistence type="predicted"/>
<dbReference type="Proteomes" id="UP000823913">
    <property type="component" value="Unassembled WGS sequence"/>
</dbReference>
<gene>
    <name evidence="1" type="ORF">IAB94_04025</name>
</gene>
<sequence>MQGESDKCYACRELQRFYTKGTTKFNQTKYGRCCKSDKIVYIHESCECFVRKPQIKKRRKYMLELCLNDLLTEISEIRKILEAENEREDVQ</sequence>
<evidence type="ECO:0000313" key="1">
    <source>
        <dbReference type="EMBL" id="HIR67203.1"/>
    </source>
</evidence>
<organism evidence="1 2">
    <name type="scientific">Candidatus Coproplasma avicola</name>
    <dbReference type="NCBI Taxonomy" id="2840744"/>
    <lineage>
        <taxon>Bacteria</taxon>
        <taxon>Bacillati</taxon>
        <taxon>Bacillota</taxon>
        <taxon>Clostridia</taxon>
        <taxon>Eubacteriales</taxon>
        <taxon>Candidatus Coproplasma</taxon>
    </lineage>
</organism>